<evidence type="ECO:0000256" key="24">
    <source>
        <dbReference type="SAM" id="Phobius"/>
    </source>
</evidence>
<comment type="similarity">
    <text evidence="5">Belongs to the CDS family.</text>
</comment>
<keyword evidence="15 24" id="KW-0472">Membrane</keyword>
<keyword evidence="8" id="KW-1003">Cell membrane</keyword>
<evidence type="ECO:0000256" key="8">
    <source>
        <dbReference type="ARBA" id="ARBA00022475"/>
    </source>
</evidence>
<feature type="transmembrane region" description="Helical" evidence="24">
    <location>
        <begin position="6"/>
        <end position="39"/>
    </location>
</feature>
<keyword evidence="10" id="KW-0808">Transferase</keyword>
<evidence type="ECO:0000256" key="5">
    <source>
        <dbReference type="ARBA" id="ARBA00010185"/>
    </source>
</evidence>
<dbReference type="EMBL" id="PGTK01000011">
    <property type="protein sequence ID" value="PJF30344.1"/>
    <property type="molecule type" value="Genomic_DNA"/>
</dbReference>
<evidence type="ECO:0000313" key="25">
    <source>
        <dbReference type="EMBL" id="PJF30344.1"/>
    </source>
</evidence>
<feature type="transmembrane region" description="Helical" evidence="24">
    <location>
        <begin position="51"/>
        <end position="70"/>
    </location>
</feature>
<feature type="transmembrane region" description="Helical" evidence="24">
    <location>
        <begin position="175"/>
        <end position="197"/>
    </location>
</feature>
<name>A0A2M8NYH6_9CHLR</name>
<dbReference type="PANTHER" id="PTHR46382">
    <property type="entry name" value="PHOSPHATIDATE CYTIDYLYLTRANSFERASE"/>
    <property type="match status" value="1"/>
</dbReference>
<accession>A0A2M8NYH6</accession>
<dbReference type="GO" id="GO:0016024">
    <property type="term" value="P:CDP-diacylglycerol biosynthetic process"/>
    <property type="evidence" value="ECO:0007669"/>
    <property type="project" value="TreeGrafter"/>
</dbReference>
<feature type="transmembrane region" description="Helical" evidence="24">
    <location>
        <begin position="248"/>
        <end position="265"/>
    </location>
</feature>
<proteinExistence type="inferred from homology"/>
<evidence type="ECO:0000256" key="20">
    <source>
        <dbReference type="ARBA" id="ARBA00032253"/>
    </source>
</evidence>
<dbReference type="Pfam" id="PF01148">
    <property type="entry name" value="CTP_transf_1"/>
    <property type="match status" value="1"/>
</dbReference>
<dbReference type="GO" id="GO:0005886">
    <property type="term" value="C:plasma membrane"/>
    <property type="evidence" value="ECO:0007669"/>
    <property type="project" value="UniProtKB-SubCell"/>
</dbReference>
<keyword evidence="16" id="KW-0594">Phospholipid biosynthesis</keyword>
<feature type="transmembrane region" description="Helical" evidence="24">
    <location>
        <begin position="106"/>
        <end position="126"/>
    </location>
</feature>
<evidence type="ECO:0000256" key="10">
    <source>
        <dbReference type="ARBA" id="ARBA00022679"/>
    </source>
</evidence>
<evidence type="ECO:0000256" key="22">
    <source>
        <dbReference type="ARBA" id="ARBA00032743"/>
    </source>
</evidence>
<comment type="caution">
    <text evidence="25">The sequence shown here is derived from an EMBL/GenBank/DDBJ whole genome shotgun (WGS) entry which is preliminary data.</text>
</comment>
<feature type="transmembrane region" description="Helical" evidence="24">
    <location>
        <begin position="203"/>
        <end position="223"/>
    </location>
</feature>
<feature type="transmembrane region" description="Helical" evidence="24">
    <location>
        <begin position="76"/>
        <end position="94"/>
    </location>
</feature>
<keyword evidence="12" id="KW-0548">Nucleotidyltransferase</keyword>
<evidence type="ECO:0000256" key="3">
    <source>
        <dbReference type="ARBA" id="ARBA00005119"/>
    </source>
</evidence>
<keyword evidence="9" id="KW-0444">Lipid biosynthesis</keyword>
<evidence type="ECO:0000256" key="4">
    <source>
        <dbReference type="ARBA" id="ARBA00005189"/>
    </source>
</evidence>
<keyword evidence="14" id="KW-0443">Lipid metabolism</keyword>
<evidence type="ECO:0000313" key="26">
    <source>
        <dbReference type="Proteomes" id="UP000228921"/>
    </source>
</evidence>
<evidence type="ECO:0000256" key="19">
    <source>
        <dbReference type="ARBA" id="ARBA00031825"/>
    </source>
</evidence>
<keyword evidence="13 24" id="KW-1133">Transmembrane helix</keyword>
<keyword evidence="11 24" id="KW-0812">Transmembrane</keyword>
<dbReference type="Proteomes" id="UP000228921">
    <property type="component" value="Unassembled WGS sequence"/>
</dbReference>
<evidence type="ECO:0000256" key="7">
    <source>
        <dbReference type="ARBA" id="ARBA00019373"/>
    </source>
</evidence>
<evidence type="ECO:0000256" key="9">
    <source>
        <dbReference type="ARBA" id="ARBA00022516"/>
    </source>
</evidence>
<evidence type="ECO:0000256" key="1">
    <source>
        <dbReference type="ARBA" id="ARBA00001698"/>
    </source>
</evidence>
<feature type="transmembrane region" description="Helical" evidence="24">
    <location>
        <begin position="132"/>
        <end position="154"/>
    </location>
</feature>
<evidence type="ECO:0000256" key="23">
    <source>
        <dbReference type="ARBA" id="ARBA00033406"/>
    </source>
</evidence>
<dbReference type="PANTHER" id="PTHR46382:SF1">
    <property type="entry name" value="PHOSPHATIDATE CYTIDYLYLTRANSFERASE"/>
    <property type="match status" value="1"/>
</dbReference>
<comment type="pathway">
    <text evidence="3">Phospholipid metabolism; CDP-diacylglycerol biosynthesis; CDP-diacylglycerol from sn-glycerol 3-phosphate: step 3/3.</text>
</comment>
<evidence type="ECO:0000256" key="6">
    <source>
        <dbReference type="ARBA" id="ARBA00012487"/>
    </source>
</evidence>
<evidence type="ECO:0000256" key="2">
    <source>
        <dbReference type="ARBA" id="ARBA00004651"/>
    </source>
</evidence>
<protein>
    <recommendedName>
        <fullName evidence="7">Phosphatidate cytidylyltransferase</fullName>
        <ecNumber evidence="6">2.7.7.41</ecNumber>
    </recommendedName>
    <alternativeName>
        <fullName evidence="20">CDP-DAG synthase</fullName>
    </alternativeName>
    <alternativeName>
        <fullName evidence="22">CDP-DG synthase</fullName>
    </alternativeName>
    <alternativeName>
        <fullName evidence="18">CDP-diacylglycerol synthase</fullName>
    </alternativeName>
    <alternativeName>
        <fullName evidence="21">CDP-diglyceride pyrophosphorylase</fullName>
    </alternativeName>
    <alternativeName>
        <fullName evidence="23">CDP-diglyceride synthase</fullName>
    </alternativeName>
    <alternativeName>
        <fullName evidence="19">CTP:phosphatidate cytidylyltransferase</fullName>
    </alternativeName>
</protein>
<evidence type="ECO:0000256" key="16">
    <source>
        <dbReference type="ARBA" id="ARBA00023209"/>
    </source>
</evidence>
<dbReference type="EC" id="2.7.7.41" evidence="6"/>
<dbReference type="AlphaFoldDB" id="A0A2M8NYH6"/>
<evidence type="ECO:0000256" key="18">
    <source>
        <dbReference type="ARBA" id="ARBA00029893"/>
    </source>
</evidence>
<evidence type="ECO:0000256" key="14">
    <source>
        <dbReference type="ARBA" id="ARBA00023098"/>
    </source>
</evidence>
<evidence type="ECO:0000256" key="13">
    <source>
        <dbReference type="ARBA" id="ARBA00022989"/>
    </source>
</evidence>
<comment type="catalytic activity">
    <reaction evidence="1">
        <text>a 1,2-diacyl-sn-glycero-3-phosphate + CTP + H(+) = a CDP-1,2-diacyl-sn-glycerol + diphosphate</text>
        <dbReference type="Rhea" id="RHEA:16229"/>
        <dbReference type="ChEBI" id="CHEBI:15378"/>
        <dbReference type="ChEBI" id="CHEBI:33019"/>
        <dbReference type="ChEBI" id="CHEBI:37563"/>
        <dbReference type="ChEBI" id="CHEBI:58332"/>
        <dbReference type="ChEBI" id="CHEBI:58608"/>
        <dbReference type="EC" id="2.7.7.41"/>
    </reaction>
</comment>
<evidence type="ECO:0000256" key="21">
    <source>
        <dbReference type="ARBA" id="ARBA00032396"/>
    </source>
</evidence>
<keyword evidence="17" id="KW-1208">Phospholipid metabolism</keyword>
<gene>
    <name evidence="25" type="ORF">CUN51_08015</name>
</gene>
<evidence type="ECO:0000256" key="12">
    <source>
        <dbReference type="ARBA" id="ARBA00022695"/>
    </source>
</evidence>
<evidence type="ECO:0000256" key="15">
    <source>
        <dbReference type="ARBA" id="ARBA00023136"/>
    </source>
</evidence>
<organism evidence="25 26">
    <name type="scientific">Candidatus Thermofonsia Clade 1 bacterium</name>
    <dbReference type="NCBI Taxonomy" id="2364210"/>
    <lineage>
        <taxon>Bacteria</taxon>
        <taxon>Bacillati</taxon>
        <taxon>Chloroflexota</taxon>
        <taxon>Candidatus Thermofontia</taxon>
        <taxon>Candidatus Thermofonsia Clade 1</taxon>
    </lineage>
</organism>
<evidence type="ECO:0000256" key="17">
    <source>
        <dbReference type="ARBA" id="ARBA00023264"/>
    </source>
</evidence>
<reference evidence="25 26" key="1">
    <citation type="submission" date="2017-11" db="EMBL/GenBank/DDBJ databases">
        <title>Evolution of Phototrophy in the Chloroflexi Phylum Driven by Horizontal Gene Transfer.</title>
        <authorList>
            <person name="Ward L.M."/>
            <person name="Hemp J."/>
            <person name="Shih P.M."/>
            <person name="Mcglynn S.E."/>
            <person name="Fischer W."/>
        </authorList>
    </citation>
    <scope>NUCLEOTIDE SEQUENCE [LARGE SCALE GENOMIC DNA]</scope>
    <source>
        <strain evidence="25">CP2_2F</strain>
    </source>
</reference>
<comment type="subcellular location">
    <subcellularLocation>
        <location evidence="2">Cell membrane</location>
        <topology evidence="2">Multi-pass membrane protein</topology>
    </subcellularLocation>
</comment>
<comment type="pathway">
    <text evidence="4">Lipid metabolism.</text>
</comment>
<evidence type="ECO:0000256" key="11">
    <source>
        <dbReference type="ARBA" id="ARBA00022692"/>
    </source>
</evidence>
<dbReference type="GO" id="GO:0004605">
    <property type="term" value="F:phosphatidate cytidylyltransferase activity"/>
    <property type="evidence" value="ECO:0007669"/>
    <property type="project" value="UniProtKB-EC"/>
</dbReference>
<sequence>MLRTRLLSAAVFIPIAVGFMWIGGTPYAVVLMTALAACGWEFARLPLRAELRLNAFLIIGGILALISLQAFQLHGLLLPLLSLLLLGNLTVMIVRYGAEENAALRFGLNVAAALYIGGLGMHLLALRQLEYGHYWLILTVVSTGMGDVGAYFVGSWLGKHKLAPRLSPNKTWEGYFGGIALAVLSGALLSLLFAPVVRPIDGVIIGMLVGALAPLGDLGMSAFKRSAAVKDFSGIVPGHGGALDRFDTLLIGGTLGYYYILWFVLGTF</sequence>